<feature type="transmembrane region" description="Helical" evidence="1">
    <location>
        <begin position="732"/>
        <end position="750"/>
    </location>
</feature>
<accession>A0A517XNI7</accession>
<keyword evidence="1" id="KW-0812">Transmembrane</keyword>
<evidence type="ECO:0000313" key="3">
    <source>
        <dbReference type="Proteomes" id="UP000319576"/>
    </source>
</evidence>
<organism evidence="2 3">
    <name type="scientific">Urbifossiella limnaea</name>
    <dbReference type="NCBI Taxonomy" id="2528023"/>
    <lineage>
        <taxon>Bacteria</taxon>
        <taxon>Pseudomonadati</taxon>
        <taxon>Planctomycetota</taxon>
        <taxon>Planctomycetia</taxon>
        <taxon>Gemmatales</taxon>
        <taxon>Gemmataceae</taxon>
        <taxon>Urbifossiella</taxon>
    </lineage>
</organism>
<keyword evidence="1" id="KW-0472">Membrane</keyword>
<feature type="transmembrane region" description="Helical" evidence="1">
    <location>
        <begin position="407"/>
        <end position="424"/>
    </location>
</feature>
<dbReference type="EMBL" id="CP036273">
    <property type="protein sequence ID" value="QDU19071.1"/>
    <property type="molecule type" value="Genomic_DNA"/>
</dbReference>
<feature type="transmembrane region" description="Helical" evidence="1">
    <location>
        <begin position="340"/>
        <end position="364"/>
    </location>
</feature>
<feature type="transmembrane region" description="Helical" evidence="1">
    <location>
        <begin position="308"/>
        <end position="328"/>
    </location>
</feature>
<feature type="transmembrane region" description="Helical" evidence="1">
    <location>
        <begin position="283"/>
        <end position="301"/>
    </location>
</feature>
<feature type="transmembrane region" description="Helical" evidence="1">
    <location>
        <begin position="431"/>
        <end position="452"/>
    </location>
</feature>
<name>A0A517XNI7_9BACT</name>
<dbReference type="AlphaFoldDB" id="A0A517XNI7"/>
<dbReference type="InterPro" id="IPR018580">
    <property type="entry name" value="Uncharacterised_YfhO"/>
</dbReference>
<gene>
    <name evidence="2" type="ORF">ETAA1_09740</name>
</gene>
<keyword evidence="1" id="KW-1133">Transmembrane helix</keyword>
<dbReference type="Proteomes" id="UP000319576">
    <property type="component" value="Chromosome"/>
</dbReference>
<proteinExistence type="predicted"/>
<evidence type="ECO:0000313" key="2">
    <source>
        <dbReference type="EMBL" id="QDU19071.1"/>
    </source>
</evidence>
<protein>
    <submittedName>
        <fullName evidence="2">Bacterial membrane protein YfhO</fullName>
    </submittedName>
</protein>
<feature type="transmembrane region" description="Helical" evidence="1">
    <location>
        <begin position="144"/>
        <end position="162"/>
    </location>
</feature>
<dbReference type="RefSeq" id="WP_145234790.1">
    <property type="nucleotide sequence ID" value="NZ_CP036273.1"/>
</dbReference>
<feature type="transmembrane region" description="Helical" evidence="1">
    <location>
        <begin position="215"/>
        <end position="235"/>
    </location>
</feature>
<dbReference type="OrthoDB" id="9772884at2"/>
<keyword evidence="3" id="KW-1185">Reference proteome</keyword>
<feature type="transmembrane region" description="Helical" evidence="1">
    <location>
        <begin position="376"/>
        <end position="395"/>
    </location>
</feature>
<evidence type="ECO:0000256" key="1">
    <source>
        <dbReference type="SAM" id="Phobius"/>
    </source>
</evidence>
<reference evidence="2 3" key="1">
    <citation type="submission" date="2019-02" db="EMBL/GenBank/DDBJ databases">
        <title>Deep-cultivation of Planctomycetes and their phenomic and genomic characterization uncovers novel biology.</title>
        <authorList>
            <person name="Wiegand S."/>
            <person name="Jogler M."/>
            <person name="Boedeker C."/>
            <person name="Pinto D."/>
            <person name="Vollmers J."/>
            <person name="Rivas-Marin E."/>
            <person name="Kohn T."/>
            <person name="Peeters S.H."/>
            <person name="Heuer A."/>
            <person name="Rast P."/>
            <person name="Oberbeckmann S."/>
            <person name="Bunk B."/>
            <person name="Jeske O."/>
            <person name="Meyerdierks A."/>
            <person name="Storesund J.E."/>
            <person name="Kallscheuer N."/>
            <person name="Luecker S."/>
            <person name="Lage O.M."/>
            <person name="Pohl T."/>
            <person name="Merkel B.J."/>
            <person name="Hornburger P."/>
            <person name="Mueller R.-W."/>
            <person name="Bruemmer F."/>
            <person name="Labrenz M."/>
            <person name="Spormann A.M."/>
            <person name="Op den Camp H."/>
            <person name="Overmann J."/>
            <person name="Amann R."/>
            <person name="Jetten M.S.M."/>
            <person name="Mascher T."/>
            <person name="Medema M.H."/>
            <person name="Devos D.P."/>
            <person name="Kaster A.-K."/>
            <person name="Ovreas L."/>
            <person name="Rohde M."/>
            <person name="Galperin M.Y."/>
            <person name="Jogler C."/>
        </authorList>
    </citation>
    <scope>NUCLEOTIDE SEQUENCE [LARGE SCALE GENOMIC DNA]</scope>
    <source>
        <strain evidence="2 3">ETA_A1</strain>
    </source>
</reference>
<feature type="transmembrane region" description="Helical" evidence="1">
    <location>
        <begin position="90"/>
        <end position="112"/>
    </location>
</feature>
<sequence length="774" mass="82861">MKPYLLLALLWALYFHPLLLHPTQTLFAPYSDLLAEHLPARVFLVREWRATGELPLWNPYHFCGSPFVHDIQVGAFYPPYAVTLLFPESAAGAVMSWVVALHVLAAGGFTFFYARSNGLGEAGSLVAAVGWMFAGKWITHLLLAGHTITIGLAWLPLVLVGLERGTRTGGVGPVLGTGAALALMILGTHPQWTFYAGVFAAFWTLPLDRAALRRWLLTGVGAVVVALGLTAVQLLPTIEAAGLSARQAGLTSTEALRVGLQTLTALAGPGAAYDPPASWEARGLVGLYLLAAALVAPTLGGPRTRYRAWVLAGLAVFGLGGAALVDWLPGFNRFRVPTRMLLIAGFPVAVLAGTATDALVRAQWSEAVLGVVRRRVWLVVVVVALPALLWDFPGLRPGPRSWGRDGSYWLVAAGLLLPALGWFADTPSQRTFRWLAVLIGESFLLLPNVVVLPQATIYPPTPTLEYAATRLEPGAGRVMDWDSGSGPGDRLAVFGGGSPLPLARGVETPRGYNPLDVKHYREFIGFVVGDPSPVVGMSPVAQPVLPNFEVGHPRLFDLLNTRYLSAPEAHQPGPGWSAVTADPAPPLIPPLPPDPPPQLSPHVLYERPSAFPRAWVVPEARPMPPAGAYEALVNTDLGRVALLATERHLPPPAASTPAARIAEYRPNRVRVKLAGDGGGFLVLADVWYPGWVCRVDGSEVPVERADHAFRAVQLPPGAKEAVFTFEPRSYRIGWWVSVAALALVGVAGLFRLTVNRSRRSGVVTRADSVSGPSV</sequence>
<dbReference type="KEGG" id="uli:ETAA1_09740"/>
<dbReference type="PANTHER" id="PTHR38454:SF1">
    <property type="entry name" value="INTEGRAL MEMBRANE PROTEIN"/>
    <property type="match status" value="1"/>
</dbReference>
<dbReference type="PANTHER" id="PTHR38454">
    <property type="entry name" value="INTEGRAL MEMBRANE PROTEIN-RELATED"/>
    <property type="match status" value="1"/>
</dbReference>